<dbReference type="GeneID" id="5886695"/>
<dbReference type="eggNOG" id="ENOG502REFH">
    <property type="taxonomic scope" value="Eukaryota"/>
</dbReference>
<keyword evidence="3" id="KW-1185">Reference proteome</keyword>
<dbReference type="Proteomes" id="UP000008076">
    <property type="component" value="Unassembled WGS sequence"/>
</dbReference>
<dbReference type="OMA" id="TYVITYC"/>
<name>B0EUK3_ENTDS</name>
<dbReference type="OrthoDB" id="27952at2759"/>
<evidence type="ECO:0000313" key="2">
    <source>
        <dbReference type="EMBL" id="EDR21779.1"/>
    </source>
</evidence>
<evidence type="ECO:0008006" key="4">
    <source>
        <dbReference type="Google" id="ProtNLM"/>
    </source>
</evidence>
<dbReference type="KEGG" id="edi:EDI_334480"/>
<organism evidence="3">
    <name type="scientific">Entamoeba dispar (strain ATCC PRA-260 / SAW760)</name>
    <dbReference type="NCBI Taxonomy" id="370354"/>
    <lineage>
        <taxon>Eukaryota</taxon>
        <taxon>Amoebozoa</taxon>
        <taxon>Evosea</taxon>
        <taxon>Archamoebae</taxon>
        <taxon>Mastigamoebida</taxon>
        <taxon>Entamoebidae</taxon>
        <taxon>Entamoeba</taxon>
    </lineage>
</organism>
<feature type="coiled-coil region" evidence="1">
    <location>
        <begin position="359"/>
        <end position="393"/>
    </location>
</feature>
<dbReference type="EMBL" id="DS550903">
    <property type="protein sequence ID" value="EDR21779.1"/>
    <property type="molecule type" value="Genomic_DNA"/>
</dbReference>
<dbReference type="InterPro" id="IPR008936">
    <property type="entry name" value="Rho_GTPase_activation_prot"/>
</dbReference>
<dbReference type="SUPFAM" id="SSF48350">
    <property type="entry name" value="GTPase activation domain, GAP"/>
    <property type="match status" value="1"/>
</dbReference>
<reference evidence="3" key="1">
    <citation type="submission" date="2007-12" db="EMBL/GenBank/DDBJ databases">
        <title>Annotation of Entamoeba dispar SAW760.</title>
        <authorList>
            <person name="Lorenzi H."/>
            <person name="Inman J."/>
            <person name="Schobel S."/>
            <person name="Amedeo P."/>
            <person name="Caler E."/>
        </authorList>
    </citation>
    <scope>NUCLEOTIDE SEQUENCE [LARGE SCALE GENOMIC DNA]</scope>
    <source>
        <strain evidence="3">ATCC PRA-260 / SAW760</strain>
    </source>
</reference>
<evidence type="ECO:0000313" key="3">
    <source>
        <dbReference type="Proteomes" id="UP000008076"/>
    </source>
</evidence>
<accession>B0EUK3</accession>
<evidence type="ECO:0000256" key="1">
    <source>
        <dbReference type="SAM" id="Coils"/>
    </source>
</evidence>
<dbReference type="Gene3D" id="1.10.506.10">
    <property type="entry name" value="GTPase Activation - p120gap, domain 1"/>
    <property type="match status" value="1"/>
</dbReference>
<keyword evidence="1" id="KW-0175">Coiled coil</keyword>
<gene>
    <name evidence="2" type="ORF">EDI_334480</name>
</gene>
<dbReference type="AlphaFoldDB" id="B0EUK3"/>
<protein>
    <recommendedName>
        <fullName evidence="4">Ras-GAP domain-containing protein</fullName>
    </recommendedName>
</protein>
<dbReference type="RefSeq" id="XP_001741741.1">
    <property type="nucleotide sequence ID" value="XM_001741689.1"/>
</dbReference>
<dbReference type="VEuPathDB" id="AmoebaDB:EDI_334480"/>
<sequence>MAVRTRVISPRIYPKLKLSTSACNELHDTPFKECQQSTLRSRALLSPRFTDNKSMFSPIQKKSPEQALRSLLFCDTPSLLYCYCDSLLKQTVSLSAINSLLLFYSSRGKVTLLFTKLGEKEINKSKQGIPLFRGNTSFIRLYNTYVITYCNHYLIDMIDMIIQETDQPSINEQYQITKWVKSFTNYLVNNLHSICSHHKRIIRELCCYVSPSLDNQKKRQVFTTLFFLRYLFLPLISYPSLLKILQKATSEWLKQPEKSQRNQNDPMTPFKNTIDIVYDYIINFPDGMDVGMVDQRKQEESLCHLITILKENMNVLSNCYSDDFYDIFSLVKGNQLVDVAPTNVAASIDNIKQWNEDKINTMTKINVELKAKIRQMELQNEKIKQQIRRIKSI</sequence>
<proteinExistence type="predicted"/>